<dbReference type="InterPro" id="IPR011701">
    <property type="entry name" value="MFS"/>
</dbReference>
<evidence type="ECO:0000256" key="5">
    <source>
        <dbReference type="ARBA" id="ARBA00023136"/>
    </source>
</evidence>
<accession>A0A9E9LYZ1</accession>
<keyword evidence="4 6" id="KW-1133">Transmembrane helix</keyword>
<dbReference type="Proteomes" id="UP001156215">
    <property type="component" value="Chromosome"/>
</dbReference>
<feature type="transmembrane region" description="Helical" evidence="6">
    <location>
        <begin position="116"/>
        <end position="133"/>
    </location>
</feature>
<gene>
    <name evidence="8" type="ORF">NB640_00280</name>
</gene>
<sequence>MSLAPLAHQFMALFGVGYAGLSLFLSGLLWAHALVQLPAGLILDKLGIYRGFLIAVFIALLANLLPFISPENLGLATSLRFCAGLSSGLMFLAGVKIIGMMAPPEKMAQAQGIQGAAFSLGIMLPYVTLPYLGEDAWRYSYWIPALIMLFLLAASTKLPAKVRHAHSVSNSTASDLWQVVKSVSTSMPIWTIGVFHGFSYGTLNNLGQWLPSILADMDGKGDVAAWSLGTAVVLLIGTMARAFAGGLLRWRSRSFITNTAVLLIAILYIVLGLTGNPWIGLAVGVVLAWLGGANYGSIFSLTGQSVSPAYMATASGFMNLVGNVTNVLLTMILGTVREYTGSFSMALCAAGVVALLVWVAGHRIIRGMDRPPRTLS</sequence>
<dbReference type="Pfam" id="PF07690">
    <property type="entry name" value="MFS_1"/>
    <property type="match status" value="1"/>
</dbReference>
<evidence type="ECO:0000256" key="1">
    <source>
        <dbReference type="ARBA" id="ARBA00004651"/>
    </source>
</evidence>
<dbReference type="PROSITE" id="PS50850">
    <property type="entry name" value="MFS"/>
    <property type="match status" value="1"/>
</dbReference>
<dbReference type="SUPFAM" id="SSF103473">
    <property type="entry name" value="MFS general substrate transporter"/>
    <property type="match status" value="1"/>
</dbReference>
<comment type="subcellular location">
    <subcellularLocation>
        <location evidence="1">Cell membrane</location>
        <topology evidence="1">Multi-pass membrane protein</topology>
    </subcellularLocation>
</comment>
<feature type="transmembrane region" description="Helical" evidence="6">
    <location>
        <begin position="339"/>
        <end position="360"/>
    </location>
</feature>
<feature type="transmembrane region" description="Helical" evidence="6">
    <location>
        <begin position="139"/>
        <end position="158"/>
    </location>
</feature>
<feature type="transmembrane region" description="Helical" evidence="6">
    <location>
        <begin position="47"/>
        <end position="68"/>
    </location>
</feature>
<evidence type="ECO:0000256" key="4">
    <source>
        <dbReference type="ARBA" id="ARBA00022989"/>
    </source>
</evidence>
<keyword evidence="9" id="KW-1185">Reference proteome</keyword>
<dbReference type="KEGG" id="ovb:NB640_00280"/>
<keyword evidence="5 6" id="KW-0472">Membrane</keyword>
<dbReference type="GO" id="GO:0022857">
    <property type="term" value="F:transmembrane transporter activity"/>
    <property type="evidence" value="ECO:0007669"/>
    <property type="project" value="InterPro"/>
</dbReference>
<dbReference type="GO" id="GO:0005886">
    <property type="term" value="C:plasma membrane"/>
    <property type="evidence" value="ECO:0007669"/>
    <property type="project" value="UniProtKB-SubCell"/>
</dbReference>
<dbReference type="AlphaFoldDB" id="A0A9E9LYZ1"/>
<evidence type="ECO:0000259" key="7">
    <source>
        <dbReference type="PROSITE" id="PS50850"/>
    </source>
</evidence>
<reference evidence="8" key="1">
    <citation type="journal article" date="2022" name="Front. Microbiol.">
        <title>New perspectives on an old grouping: The genomic and phenotypic variability of Oxalobacter formigenes and the implications for calcium oxalate stone prevention.</title>
        <authorList>
            <person name="Chmiel J.A."/>
            <person name="Carr C."/>
            <person name="Stuivenberg G.A."/>
            <person name="Venema R."/>
            <person name="Chanyi R.M."/>
            <person name="Al K.F."/>
            <person name="Giguere D."/>
            <person name="Say H."/>
            <person name="Akouris P.P."/>
            <person name="Dominguez Romero S.A."/>
            <person name="Kwong A."/>
            <person name="Tai V."/>
            <person name="Koval S.F."/>
            <person name="Razvi H."/>
            <person name="Bjazevic J."/>
            <person name="Burton J.P."/>
        </authorList>
    </citation>
    <scope>NUCLEOTIDE SEQUENCE</scope>
    <source>
        <strain evidence="8">WoOx3</strain>
    </source>
</reference>
<dbReference type="RefSeq" id="WP_269309147.1">
    <property type="nucleotide sequence ID" value="NZ_CP098242.1"/>
</dbReference>
<feature type="transmembrane region" description="Helical" evidence="6">
    <location>
        <begin position="279"/>
        <end position="298"/>
    </location>
</feature>
<dbReference type="InterPro" id="IPR020846">
    <property type="entry name" value="MFS_dom"/>
</dbReference>
<evidence type="ECO:0000313" key="8">
    <source>
        <dbReference type="EMBL" id="WAW10147.1"/>
    </source>
</evidence>
<feature type="transmembrane region" description="Helical" evidence="6">
    <location>
        <begin position="310"/>
        <end position="333"/>
    </location>
</feature>
<dbReference type="InterPro" id="IPR036259">
    <property type="entry name" value="MFS_trans_sf"/>
</dbReference>
<evidence type="ECO:0000256" key="3">
    <source>
        <dbReference type="ARBA" id="ARBA00022692"/>
    </source>
</evidence>
<feature type="transmembrane region" description="Helical" evidence="6">
    <location>
        <begin position="223"/>
        <end position="243"/>
    </location>
</feature>
<keyword evidence="3 6" id="KW-0812">Transmembrane</keyword>
<dbReference type="PANTHER" id="PTHR43124:SF3">
    <property type="entry name" value="CHLORAMPHENICOL EFFLUX PUMP RV0191"/>
    <property type="match status" value="1"/>
</dbReference>
<feature type="transmembrane region" description="Helical" evidence="6">
    <location>
        <begin position="255"/>
        <end position="273"/>
    </location>
</feature>
<proteinExistence type="predicted"/>
<protein>
    <submittedName>
        <fullName evidence="8">MFS transporter</fullName>
    </submittedName>
</protein>
<evidence type="ECO:0000313" key="9">
    <source>
        <dbReference type="Proteomes" id="UP001156215"/>
    </source>
</evidence>
<dbReference type="EMBL" id="CP098242">
    <property type="protein sequence ID" value="WAW10147.1"/>
    <property type="molecule type" value="Genomic_DNA"/>
</dbReference>
<name>A0A9E9LYZ1_9BURK</name>
<evidence type="ECO:0000256" key="2">
    <source>
        <dbReference type="ARBA" id="ARBA00022475"/>
    </source>
</evidence>
<keyword evidence="2" id="KW-1003">Cell membrane</keyword>
<dbReference type="InterPro" id="IPR050189">
    <property type="entry name" value="MFS_Efflux_Transporters"/>
</dbReference>
<dbReference type="PANTHER" id="PTHR43124">
    <property type="entry name" value="PURINE EFFLUX PUMP PBUE"/>
    <property type="match status" value="1"/>
</dbReference>
<feature type="domain" description="Major facilitator superfamily (MFS) profile" evidence="7">
    <location>
        <begin position="1"/>
        <end position="369"/>
    </location>
</feature>
<organism evidence="8 9">
    <name type="scientific">Oxalobacter vibrioformis</name>
    <dbReference type="NCBI Taxonomy" id="933080"/>
    <lineage>
        <taxon>Bacteria</taxon>
        <taxon>Pseudomonadati</taxon>
        <taxon>Pseudomonadota</taxon>
        <taxon>Betaproteobacteria</taxon>
        <taxon>Burkholderiales</taxon>
        <taxon>Oxalobacteraceae</taxon>
        <taxon>Oxalobacter</taxon>
    </lineage>
</organism>
<evidence type="ECO:0000256" key="6">
    <source>
        <dbReference type="SAM" id="Phobius"/>
    </source>
</evidence>
<feature type="transmembrane region" description="Helical" evidence="6">
    <location>
        <begin position="12"/>
        <end position="35"/>
    </location>
</feature>
<feature type="transmembrane region" description="Helical" evidence="6">
    <location>
        <begin position="74"/>
        <end position="95"/>
    </location>
</feature>
<dbReference type="Gene3D" id="1.20.1250.20">
    <property type="entry name" value="MFS general substrate transporter like domains"/>
    <property type="match status" value="1"/>
</dbReference>